<dbReference type="GO" id="GO:0000287">
    <property type="term" value="F:magnesium ion binding"/>
    <property type="evidence" value="ECO:0007669"/>
    <property type="project" value="InterPro"/>
</dbReference>
<feature type="domain" description="4'-phosphopantetheinyl transferase" evidence="3">
    <location>
        <begin position="114"/>
        <end position="171"/>
    </location>
</feature>
<dbReference type="RefSeq" id="WP_061533557.1">
    <property type="nucleotide sequence ID" value="NZ_CP013233.1"/>
</dbReference>
<dbReference type="GO" id="GO:0005829">
    <property type="term" value="C:cytosol"/>
    <property type="evidence" value="ECO:0007669"/>
    <property type="project" value="TreeGrafter"/>
</dbReference>
<dbReference type="Pfam" id="PF22624">
    <property type="entry name" value="AASDHPPT_N"/>
    <property type="match status" value="1"/>
</dbReference>
<name>A0A127PSK6_9BURK</name>
<dbReference type="SUPFAM" id="SSF56214">
    <property type="entry name" value="4'-phosphopantetheinyl transferase"/>
    <property type="match status" value="2"/>
</dbReference>
<dbReference type="InterPro" id="IPR050559">
    <property type="entry name" value="P-Pant_transferase_sf"/>
</dbReference>
<dbReference type="Gene3D" id="3.90.470.20">
    <property type="entry name" value="4'-phosphopantetheinyl transferase domain"/>
    <property type="match status" value="1"/>
</dbReference>
<evidence type="ECO:0000313" key="6">
    <source>
        <dbReference type="Proteomes" id="UP000071778"/>
    </source>
</evidence>
<evidence type="ECO:0000256" key="2">
    <source>
        <dbReference type="ARBA" id="ARBA00022679"/>
    </source>
</evidence>
<dbReference type="PANTHER" id="PTHR12215">
    <property type="entry name" value="PHOSPHOPANTETHEINE TRANSFERASE"/>
    <property type="match status" value="1"/>
</dbReference>
<evidence type="ECO:0000259" key="4">
    <source>
        <dbReference type="Pfam" id="PF22624"/>
    </source>
</evidence>
<evidence type="ECO:0000259" key="3">
    <source>
        <dbReference type="Pfam" id="PF01648"/>
    </source>
</evidence>
<gene>
    <name evidence="5" type="ORF">CAter282_2500</name>
</gene>
<dbReference type="PATRIC" id="fig|279058.17.peg.2732"/>
<sequence length="238" mass="25837">MRSAVLWLVDANAVSDADAAALSACLSDAEMSRYQRFVRRVRQREFLLGRVLLRFAASRAVGIAFDAIDIVERPGLAPLLQFPMAFPLSVEREFAFSLSHSRGWVACATSLDTPLGLDIEALDASRDIDAVGLAAFSAGESSWLSNLPEADKVAAFYGLWSDKEALYKLMSHTGERPELPELVMGSVRQTSGPGWQAQACALPDFAVSLCSRHPLASIEQIHLQATTPSAWSRQLGDA</sequence>
<feature type="domain" description="4'-phosphopantetheinyl transferase N-terminal" evidence="4">
    <location>
        <begin position="18"/>
        <end position="110"/>
    </location>
</feature>
<proteinExistence type="inferred from homology"/>
<dbReference type="Proteomes" id="UP000071778">
    <property type="component" value="Chromosome"/>
</dbReference>
<dbReference type="InterPro" id="IPR037143">
    <property type="entry name" value="4-PPantetheinyl_Trfase_dom_sf"/>
</dbReference>
<dbReference type="GO" id="GO:0008897">
    <property type="term" value="F:holo-[acyl-carrier-protein] synthase activity"/>
    <property type="evidence" value="ECO:0007669"/>
    <property type="project" value="InterPro"/>
</dbReference>
<keyword evidence="2 5" id="KW-0808">Transferase</keyword>
<dbReference type="GO" id="GO:0019878">
    <property type="term" value="P:lysine biosynthetic process via aminoadipic acid"/>
    <property type="evidence" value="ECO:0007669"/>
    <property type="project" value="TreeGrafter"/>
</dbReference>
<dbReference type="InterPro" id="IPR055066">
    <property type="entry name" value="AASDHPPT_N"/>
</dbReference>
<keyword evidence="6" id="KW-1185">Reference proteome</keyword>
<dbReference type="EMBL" id="CP013235">
    <property type="protein sequence ID" value="AMP10241.1"/>
    <property type="molecule type" value="Genomic_DNA"/>
</dbReference>
<comment type="similarity">
    <text evidence="1">Belongs to the P-Pant transferase superfamily. Gsp/Sfp/HetI/AcpT family.</text>
</comment>
<dbReference type="InterPro" id="IPR008278">
    <property type="entry name" value="4-PPantetheinyl_Trfase_dom"/>
</dbReference>
<organism evidence="5 6">
    <name type="scientific">Collimonas arenae</name>
    <dbReference type="NCBI Taxonomy" id="279058"/>
    <lineage>
        <taxon>Bacteria</taxon>
        <taxon>Pseudomonadati</taxon>
        <taxon>Pseudomonadota</taxon>
        <taxon>Betaproteobacteria</taxon>
        <taxon>Burkholderiales</taxon>
        <taxon>Oxalobacteraceae</taxon>
        <taxon>Collimonas</taxon>
    </lineage>
</organism>
<dbReference type="OrthoDB" id="9808281at2"/>
<dbReference type="PANTHER" id="PTHR12215:SF10">
    <property type="entry name" value="L-AMINOADIPATE-SEMIALDEHYDE DEHYDROGENASE-PHOSPHOPANTETHEINYL TRANSFERASE"/>
    <property type="match status" value="1"/>
</dbReference>
<dbReference type="AlphaFoldDB" id="A0A127PSK6"/>
<evidence type="ECO:0000313" key="5">
    <source>
        <dbReference type="EMBL" id="AMP10241.1"/>
    </source>
</evidence>
<accession>A0A127PSK6</accession>
<reference evidence="5 6" key="1">
    <citation type="submission" date="2015-11" db="EMBL/GenBank/DDBJ databases">
        <title>Exploring the genomic traits of fungus-feeding bacterial genus Collimonas.</title>
        <authorList>
            <person name="Song C."/>
            <person name="Schmidt R."/>
            <person name="de Jager V."/>
            <person name="Krzyzanowska D."/>
            <person name="Jongedijk E."/>
            <person name="Cankar K."/>
            <person name="Beekwilder J."/>
            <person name="van Veen A."/>
            <person name="de Boer W."/>
            <person name="van Veen J.A."/>
            <person name="Garbeva P."/>
        </authorList>
    </citation>
    <scope>NUCLEOTIDE SEQUENCE [LARGE SCALE GENOMIC DNA]</scope>
    <source>
        <strain evidence="5 6">Ter282</strain>
    </source>
</reference>
<evidence type="ECO:0000256" key="1">
    <source>
        <dbReference type="ARBA" id="ARBA00010990"/>
    </source>
</evidence>
<protein>
    <submittedName>
        <fullName evidence="5">4'-phosphopantetheinyl transferase superfamily protein</fullName>
    </submittedName>
</protein>
<dbReference type="Pfam" id="PF01648">
    <property type="entry name" value="ACPS"/>
    <property type="match status" value="1"/>
</dbReference>